<dbReference type="Pfam" id="PF17779">
    <property type="entry name" value="WHD_NOD2"/>
    <property type="match status" value="1"/>
</dbReference>
<keyword evidence="4" id="KW-0677">Repeat</keyword>
<dbReference type="PANTHER" id="PTHR24106">
    <property type="entry name" value="NACHT, LRR AND CARD DOMAINS-CONTAINING"/>
    <property type="match status" value="1"/>
</dbReference>
<dbReference type="SUPFAM" id="SSF52047">
    <property type="entry name" value="RNI-like"/>
    <property type="match status" value="1"/>
</dbReference>
<dbReference type="Gene3D" id="3.40.50.300">
    <property type="entry name" value="P-loop containing nucleotide triphosphate hydrolases"/>
    <property type="match status" value="1"/>
</dbReference>
<dbReference type="CDD" id="cd16040">
    <property type="entry name" value="SPRY_PRY_SNTX"/>
    <property type="match status" value="1"/>
</dbReference>
<dbReference type="InterPro" id="IPR006574">
    <property type="entry name" value="PRY"/>
</dbReference>
<evidence type="ECO:0000313" key="10">
    <source>
        <dbReference type="Proteomes" id="UP001187343"/>
    </source>
</evidence>
<dbReference type="Pfam" id="PF14484">
    <property type="entry name" value="FISNA"/>
    <property type="match status" value="1"/>
</dbReference>
<accession>A0AA88QJ55</accession>
<dbReference type="Gene3D" id="2.60.120.920">
    <property type="match status" value="1"/>
</dbReference>
<dbReference type="SMART" id="SM01288">
    <property type="entry name" value="FISNA"/>
    <property type="match status" value="1"/>
</dbReference>
<evidence type="ECO:0000256" key="5">
    <source>
        <dbReference type="ARBA" id="ARBA00022741"/>
    </source>
</evidence>
<evidence type="ECO:0000256" key="3">
    <source>
        <dbReference type="ARBA" id="ARBA00022614"/>
    </source>
</evidence>
<dbReference type="SMART" id="SM00589">
    <property type="entry name" value="PRY"/>
    <property type="match status" value="1"/>
</dbReference>
<dbReference type="PROSITE" id="PS51450">
    <property type="entry name" value="LRR"/>
    <property type="match status" value="1"/>
</dbReference>
<dbReference type="Pfam" id="PF13516">
    <property type="entry name" value="LRR_6"/>
    <property type="match status" value="3"/>
</dbReference>
<proteinExistence type="predicted"/>
<dbReference type="Gene3D" id="3.80.10.10">
    <property type="entry name" value="Ribonuclease Inhibitor"/>
    <property type="match status" value="1"/>
</dbReference>
<dbReference type="GO" id="GO:0005524">
    <property type="term" value="F:ATP binding"/>
    <property type="evidence" value="ECO:0007669"/>
    <property type="project" value="UniProtKB-KW"/>
</dbReference>
<name>A0AA88QJ55_9TELE</name>
<evidence type="ECO:0000256" key="2">
    <source>
        <dbReference type="ARBA" id="ARBA00022490"/>
    </source>
</evidence>
<dbReference type="PRINTS" id="PR01407">
    <property type="entry name" value="BUTYPHLNCDUF"/>
</dbReference>
<protein>
    <submittedName>
        <fullName evidence="9">Uncharacterized protein</fullName>
    </submittedName>
</protein>
<dbReference type="InterPro" id="IPR029495">
    <property type="entry name" value="NACHT-assoc"/>
</dbReference>
<dbReference type="InterPro" id="IPR041075">
    <property type="entry name" value="NOD1/2_WH"/>
</dbReference>
<evidence type="ECO:0000259" key="8">
    <source>
        <dbReference type="PROSITE" id="PS50837"/>
    </source>
</evidence>
<organism evidence="9 10">
    <name type="scientific">Cirrhinus molitorella</name>
    <name type="common">mud carp</name>
    <dbReference type="NCBI Taxonomy" id="172907"/>
    <lineage>
        <taxon>Eukaryota</taxon>
        <taxon>Metazoa</taxon>
        <taxon>Chordata</taxon>
        <taxon>Craniata</taxon>
        <taxon>Vertebrata</taxon>
        <taxon>Euteleostomi</taxon>
        <taxon>Actinopterygii</taxon>
        <taxon>Neopterygii</taxon>
        <taxon>Teleostei</taxon>
        <taxon>Ostariophysi</taxon>
        <taxon>Cypriniformes</taxon>
        <taxon>Cyprinidae</taxon>
        <taxon>Labeoninae</taxon>
        <taxon>Labeonini</taxon>
        <taxon>Cirrhinus</taxon>
    </lineage>
</organism>
<sequence length="1391" mass="157330">MFEPPYFRDVDAQRTTSPGFSHVSMKSNGSMFEPPYFRDVDAQRTTSPGFSHVSMKSNGSMFEPPYLRDVDAQRAASPGFSCVSMKSNKSMFEPPYFRDVDAQRTTSPGFSHVSLKSNGSMFEPPYLRDVDAQRAASPGFSCVSMKSNESMFEPPYFRDVDAQRTTSPGFSHVSMKSNGSMFEPPYFRDVDAQRTTSPGFSHVSMKSNGSMFEPPYLRDVDAQRAASPGFSCVSMKSNKSMFEPPYFRDVDAQRTTSPGFSHVSLKSNGSMFEPPYLRDVDAQRAASPGFSCVSMKSNESMFEPPYFRDVDAQRTTSPGFSHVSMKSNGSMFEPPYLNDGPAVIFDPVTICRKRKRERAASPLQPPELSDESVPFNALSGRADQIRNVSCQTFASSYNQNHLSHYDTKAAQQLSSHQPVHDDLQRAKDQHKTSMKNKYESLFEGIKLQENQTLLNRIYTQLYIIERESEGVNEEHEVLQMEKSYRTLQDTPINCNDIFNPLPEPEYEEKRREKKDKIKTVLTKGIAGIGKTVSVQKFILDWAEGQANQDVDFMFVLTFRELNLIKDHQYSLHRLMIDFHPELQGLDSKIYDECKVVFIFDGLDESRISLMFSDSQKVSDVTEISSVSVLMSNLMKGDLLPSALIWITTRPAAANQIPSKYINRVTEIQGFNDPQKEEYFRKRISDEHQASRIISHIRRARSLHIMCHIPVFCWISATVLQNILKQDLSAEIPQTLTEMYIYFLLIQTNMRNQKYEERHPVKLLQSNREVIVKLAELAFNQLMKGNVMFYEEDLRESGIDVSDASVYSGICTEIFREESVFNHRKVYSFVHLSFQEFFAALYVFYCYLHKNSDILKMFLTQKSRNQCENITMDVFLKEAMNKALNSENGHLDLFLRFLHGISLVSNQKLLQDVLIHTENNPESIKNIIHNLKRGQKNNVSPERWMNLSHCMIEMKDNSVVQEVQTLLKSKAKSKSLSLAQCSTLANMILMSEEVLDELDFNKYNIKSKEGRRRLVPAVRNCRKAVLISCNLSDQHFEIVASALQSSNSPLRELDLSNNDLKDSGVKLFCAGLKSPNCELGILRLSDCLVTAEGCGALASALSSNPLHLRELDLSNNDLKDSGVKQLCAGLNSPNQLNILRLSGCMVTAEGCATLASALSSNPSHLRELDLSYNHPGESGVKLLFDTLKHIDKINVDHGGEFRIRAGPQKYACDLTLDPNTANKHLILSDDNRKATKVNETQSYPDHPDRFDDCCQVLCVESLTGRCYWETEWSGDGAVISVSYKEIKRKGGSNDSRFGRNVNSWSLECSDHRFTARHNNNSTVISAGSGSCKRVGVYLNESNGTLSFYSVSDKHKLTHLHTFTHTFTQTLHAGFGLYYNSSVSLCDIKHTTD</sequence>
<evidence type="ECO:0000256" key="1">
    <source>
        <dbReference type="ARBA" id="ARBA00004496"/>
    </source>
</evidence>
<dbReference type="SMART" id="SM00368">
    <property type="entry name" value="LRR_RI"/>
    <property type="match status" value="5"/>
</dbReference>
<dbReference type="InterPro" id="IPR001870">
    <property type="entry name" value="B30.2/SPRY"/>
</dbReference>
<dbReference type="FunFam" id="3.40.50.300:FF:000210">
    <property type="entry name" value="Si:dkey-16p6.1"/>
    <property type="match status" value="1"/>
</dbReference>
<dbReference type="InterPro" id="IPR027417">
    <property type="entry name" value="P-loop_NTPase"/>
</dbReference>
<evidence type="ECO:0000313" key="9">
    <source>
        <dbReference type="EMBL" id="KAK2915854.1"/>
    </source>
</evidence>
<dbReference type="Pfam" id="PF13765">
    <property type="entry name" value="PRY"/>
    <property type="match status" value="1"/>
</dbReference>
<keyword evidence="5" id="KW-0547">Nucleotide-binding</keyword>
<dbReference type="SUPFAM" id="SSF49899">
    <property type="entry name" value="Concanavalin A-like lectins/glucanases"/>
    <property type="match status" value="1"/>
</dbReference>
<dbReference type="PROSITE" id="PS50837">
    <property type="entry name" value="NACHT"/>
    <property type="match status" value="1"/>
</dbReference>
<evidence type="ECO:0000256" key="4">
    <source>
        <dbReference type="ARBA" id="ARBA00022737"/>
    </source>
</evidence>
<feature type="domain" description="NACHT" evidence="8">
    <location>
        <begin position="518"/>
        <end position="652"/>
    </location>
</feature>
<reference evidence="9" key="1">
    <citation type="submission" date="2023-08" db="EMBL/GenBank/DDBJ databases">
        <title>Chromosome-level Genome Assembly of mud carp (Cirrhinus molitorella).</title>
        <authorList>
            <person name="Liu H."/>
        </authorList>
    </citation>
    <scope>NUCLEOTIDE SEQUENCE</scope>
    <source>
        <strain evidence="9">Prfri</strain>
        <tissue evidence="9">Muscle</tissue>
    </source>
</reference>
<dbReference type="Proteomes" id="UP001187343">
    <property type="component" value="Unassembled WGS sequence"/>
</dbReference>
<dbReference type="Pfam" id="PF00622">
    <property type="entry name" value="SPRY"/>
    <property type="match status" value="1"/>
</dbReference>
<dbReference type="InterPro" id="IPR003879">
    <property type="entry name" value="Butyrophylin_SPRY"/>
</dbReference>
<comment type="caution">
    <text evidence="9">The sequence shown here is derived from an EMBL/GenBank/DDBJ whole genome shotgun (WGS) entry which is preliminary data.</text>
</comment>
<evidence type="ECO:0000256" key="6">
    <source>
        <dbReference type="ARBA" id="ARBA00022840"/>
    </source>
</evidence>
<dbReference type="EMBL" id="JAUYZG010000001">
    <property type="protein sequence ID" value="KAK2915854.1"/>
    <property type="molecule type" value="Genomic_DNA"/>
</dbReference>
<dbReference type="FunFam" id="3.80.10.10:FF:000336">
    <property type="entry name" value="Si:dkey-222h21.2"/>
    <property type="match status" value="1"/>
</dbReference>
<keyword evidence="6" id="KW-0067">ATP-binding</keyword>
<keyword evidence="3" id="KW-0433">Leucine-rich repeat</keyword>
<dbReference type="SUPFAM" id="SSF52540">
    <property type="entry name" value="P-loop containing nucleoside triphosphate hydrolases"/>
    <property type="match status" value="1"/>
</dbReference>
<gene>
    <name evidence="9" type="ORF">Q8A67_000228</name>
</gene>
<dbReference type="Pfam" id="PF17776">
    <property type="entry name" value="NLRC4_HD2"/>
    <property type="match status" value="1"/>
</dbReference>
<dbReference type="PROSITE" id="PS50188">
    <property type="entry name" value="B302_SPRY"/>
    <property type="match status" value="1"/>
</dbReference>
<dbReference type="InterPro" id="IPR001611">
    <property type="entry name" value="Leu-rich_rpt"/>
</dbReference>
<dbReference type="InterPro" id="IPR013320">
    <property type="entry name" value="ConA-like_dom_sf"/>
</dbReference>
<dbReference type="SMART" id="SM00449">
    <property type="entry name" value="SPRY"/>
    <property type="match status" value="1"/>
</dbReference>
<dbReference type="Pfam" id="PF05729">
    <property type="entry name" value="NACHT"/>
    <property type="match status" value="1"/>
</dbReference>
<keyword evidence="10" id="KW-1185">Reference proteome</keyword>
<dbReference type="GO" id="GO:0005737">
    <property type="term" value="C:cytoplasm"/>
    <property type="evidence" value="ECO:0007669"/>
    <property type="project" value="UniProtKB-SubCell"/>
</dbReference>
<dbReference type="InterPro" id="IPR007111">
    <property type="entry name" value="NACHT_NTPase"/>
</dbReference>
<dbReference type="InterPro" id="IPR032675">
    <property type="entry name" value="LRR_dom_sf"/>
</dbReference>
<feature type="domain" description="B30.2/SPRY" evidence="7">
    <location>
        <begin position="1193"/>
        <end position="1390"/>
    </location>
</feature>
<keyword evidence="2" id="KW-0963">Cytoplasm</keyword>
<dbReference type="InterPro" id="IPR003877">
    <property type="entry name" value="SPRY_dom"/>
</dbReference>
<dbReference type="InterPro" id="IPR051261">
    <property type="entry name" value="NLR"/>
</dbReference>
<dbReference type="InterPro" id="IPR043136">
    <property type="entry name" value="B30.2/SPRY_sf"/>
</dbReference>
<evidence type="ECO:0000259" key="7">
    <source>
        <dbReference type="PROSITE" id="PS50188"/>
    </source>
</evidence>
<dbReference type="FunFam" id="2.60.120.920:FF:000037">
    <property type="entry name" value="Si:dkey-191j3.2"/>
    <property type="match status" value="1"/>
</dbReference>
<comment type="subcellular location">
    <subcellularLocation>
        <location evidence="1">Cytoplasm</location>
    </subcellularLocation>
</comment>
<dbReference type="InterPro" id="IPR041267">
    <property type="entry name" value="NLRP_HD2"/>
</dbReference>